<evidence type="ECO:0000256" key="4">
    <source>
        <dbReference type="ARBA" id="ARBA00022837"/>
    </source>
</evidence>
<dbReference type="InterPro" id="IPR000917">
    <property type="entry name" value="Sulfatase_N"/>
</dbReference>
<evidence type="ECO:0000256" key="2">
    <source>
        <dbReference type="ARBA" id="ARBA00022723"/>
    </source>
</evidence>
<dbReference type="PANTHER" id="PTHR42693:SF53">
    <property type="entry name" value="ENDO-4-O-SULFATASE"/>
    <property type="match status" value="1"/>
</dbReference>
<dbReference type="RefSeq" id="WP_250930283.1">
    <property type="nucleotide sequence ID" value="NZ_JAMQBK010000050.1"/>
</dbReference>
<keyword evidence="2" id="KW-0479">Metal-binding</keyword>
<evidence type="ECO:0000313" key="7">
    <source>
        <dbReference type="EMBL" id="MCM2372648.1"/>
    </source>
</evidence>
<dbReference type="Pfam" id="PF00884">
    <property type="entry name" value="Sulfatase"/>
    <property type="match status" value="1"/>
</dbReference>
<dbReference type="InterPro" id="IPR050738">
    <property type="entry name" value="Sulfatase"/>
</dbReference>
<gene>
    <name evidence="7" type="ORF">NB063_18710</name>
</gene>
<keyword evidence="4" id="KW-0106">Calcium</keyword>
<feature type="domain" description="Sulfatase N-terminal" evidence="6">
    <location>
        <begin position="30"/>
        <end position="385"/>
    </location>
</feature>
<proteinExistence type="inferred from homology"/>
<name>A0ABT0U6X1_9BACT</name>
<sequence>MNLRILLTWSYVLCLTFSGQILAATESKPPNLLIIQTDEHNFRTLGCYRQQLSYEQAHVWGPGVRVDTPHIDSIARDGAICTSFYAASPVCTPSRASLVSGLYPQATGSPSNDLPLNDDIVTFAEILRRRGYATAYVGKWHLDGNAKPGWSPERKFGFEDNRYMFNRGHWKLFEQTEDGARVLGKYDEKTEKYKYSIEKATDKSFATDFLMDRTLEIIQREKDKPFCLMLALPDPHGPNTVRAPYDTMYQNLRFDQPGTMAATLAKPDQRPKWNLPSGNNVVSKINQDQMAKYFGMVKCIDDNVGKLLEYLKSSGLDKNTIVVFTSDHGDMMCEHCRLNKGLPYETSAKIPFVIRYPDKIKPGKVIRTAFTTTDFAPTVLSLMGVDSDLPDFHGRNGSADFLSDGKEVQDDRIVYFRNAGNRWVAAVNHRYKLVLSTADKPWLFDLGRDPDELINFYADPAYAEIAARFKTRLVELMKQFDEPALTKAQLQYE</sequence>
<evidence type="ECO:0000256" key="3">
    <source>
        <dbReference type="ARBA" id="ARBA00022801"/>
    </source>
</evidence>
<dbReference type="Proteomes" id="UP001202961">
    <property type="component" value="Unassembled WGS sequence"/>
</dbReference>
<feature type="signal peptide" evidence="5">
    <location>
        <begin position="1"/>
        <end position="23"/>
    </location>
</feature>
<evidence type="ECO:0000259" key="6">
    <source>
        <dbReference type="Pfam" id="PF00884"/>
    </source>
</evidence>
<dbReference type="EMBL" id="JAMQBK010000050">
    <property type="protein sequence ID" value="MCM2372648.1"/>
    <property type="molecule type" value="Genomic_DNA"/>
</dbReference>
<reference evidence="7 8" key="1">
    <citation type="journal article" date="2022" name="Syst. Appl. Microbiol.">
        <title>Rhodopirellula aestuarii sp. nov., a novel member of the genus Rhodopirellula isolated from brackish sediments collected in the Tagus River estuary, Portugal.</title>
        <authorList>
            <person name="Vitorino I.R."/>
            <person name="Klimek D."/>
            <person name="Calusinska M."/>
            <person name="Lobo-da-Cunha A."/>
            <person name="Vasconcelos V."/>
            <person name="Lage O.M."/>
        </authorList>
    </citation>
    <scope>NUCLEOTIDE SEQUENCE [LARGE SCALE GENOMIC DNA]</scope>
    <source>
        <strain evidence="7 8">ICT_H3.1</strain>
    </source>
</reference>
<dbReference type="SUPFAM" id="SSF53649">
    <property type="entry name" value="Alkaline phosphatase-like"/>
    <property type="match status" value="1"/>
</dbReference>
<comment type="caution">
    <text evidence="7">The sequence shown here is derived from an EMBL/GenBank/DDBJ whole genome shotgun (WGS) entry which is preliminary data.</text>
</comment>
<feature type="chain" id="PRO_5046702508" evidence="5">
    <location>
        <begin position="24"/>
        <end position="493"/>
    </location>
</feature>
<protein>
    <submittedName>
        <fullName evidence="7">Sulfatase</fullName>
    </submittedName>
</protein>
<evidence type="ECO:0000256" key="5">
    <source>
        <dbReference type="SAM" id="SignalP"/>
    </source>
</evidence>
<comment type="similarity">
    <text evidence="1">Belongs to the sulfatase family.</text>
</comment>
<dbReference type="CDD" id="cd16034">
    <property type="entry name" value="sulfatase_like"/>
    <property type="match status" value="1"/>
</dbReference>
<evidence type="ECO:0000313" key="8">
    <source>
        <dbReference type="Proteomes" id="UP001202961"/>
    </source>
</evidence>
<keyword evidence="8" id="KW-1185">Reference proteome</keyword>
<dbReference type="InterPro" id="IPR024607">
    <property type="entry name" value="Sulfatase_CS"/>
</dbReference>
<dbReference type="PANTHER" id="PTHR42693">
    <property type="entry name" value="ARYLSULFATASE FAMILY MEMBER"/>
    <property type="match status" value="1"/>
</dbReference>
<organism evidence="7 8">
    <name type="scientific">Aporhodopirellula aestuarii</name>
    <dbReference type="NCBI Taxonomy" id="2950107"/>
    <lineage>
        <taxon>Bacteria</taxon>
        <taxon>Pseudomonadati</taxon>
        <taxon>Planctomycetota</taxon>
        <taxon>Planctomycetia</taxon>
        <taxon>Pirellulales</taxon>
        <taxon>Pirellulaceae</taxon>
        <taxon>Aporhodopirellula</taxon>
    </lineage>
</organism>
<dbReference type="Gene3D" id="3.40.720.10">
    <property type="entry name" value="Alkaline Phosphatase, subunit A"/>
    <property type="match status" value="1"/>
</dbReference>
<accession>A0ABT0U6X1</accession>
<keyword evidence="3" id="KW-0378">Hydrolase</keyword>
<dbReference type="PROSITE" id="PS00149">
    <property type="entry name" value="SULFATASE_2"/>
    <property type="match status" value="1"/>
</dbReference>
<keyword evidence="5" id="KW-0732">Signal</keyword>
<evidence type="ECO:0000256" key="1">
    <source>
        <dbReference type="ARBA" id="ARBA00008779"/>
    </source>
</evidence>
<dbReference type="InterPro" id="IPR017850">
    <property type="entry name" value="Alkaline_phosphatase_core_sf"/>
</dbReference>